<keyword evidence="3" id="KW-0031">Aminopeptidase</keyword>
<dbReference type="InterPro" id="IPR000587">
    <property type="entry name" value="Creatinase_N"/>
</dbReference>
<organism evidence="3">
    <name type="scientific">Desulfacinum infernum</name>
    <dbReference type="NCBI Taxonomy" id="35837"/>
    <lineage>
        <taxon>Bacteria</taxon>
        <taxon>Pseudomonadati</taxon>
        <taxon>Thermodesulfobacteriota</taxon>
        <taxon>Syntrophobacteria</taxon>
        <taxon>Syntrophobacterales</taxon>
        <taxon>Syntrophobacteraceae</taxon>
        <taxon>Desulfacinum</taxon>
    </lineage>
</organism>
<dbReference type="InterPro" id="IPR036005">
    <property type="entry name" value="Creatinase/aminopeptidase-like"/>
</dbReference>
<reference evidence="3" key="1">
    <citation type="journal article" date="2020" name="mSystems">
        <title>Genome- and Community-Level Interaction Insights into Carbon Utilization and Element Cycling Functions of Hydrothermarchaeota in Hydrothermal Sediment.</title>
        <authorList>
            <person name="Zhou Z."/>
            <person name="Liu Y."/>
            <person name="Xu W."/>
            <person name="Pan J."/>
            <person name="Luo Z.H."/>
            <person name="Li M."/>
        </authorList>
    </citation>
    <scope>NUCLEOTIDE SEQUENCE [LARGE SCALE GENOMIC DNA]</scope>
    <source>
        <strain evidence="3">SpSt-456</strain>
    </source>
</reference>
<sequence>MLLVPPSEIAHRIVAFQSLLQAHQVDAALIRQNTDLYYFSGTVQDGWLLIPASGPPVFAVRRDVPRAEQQSPLRPVLPLESLKQLPALLDEATGRASPRTLGMELDVLPTNTFFFFDEKLFPKDRIVDVSGLIRQVRMVKSSWELEMMRGAAAISHAVAQAVPHILREGLREWDLLAELEKTARQAGHLGFARVRGFNLEIYFGHVLSGPEAAEASYADQPTGGPGISPAFSQGSGFRTIRRGDLVSVDTMMNHNGYLNDQTRNFSLGPPADELQDRYALCREIHQCLRESAVPGAVTGELYELLVDRVRKAGRLEHFMGPNASGVSFLGHGLGLEVDEFPFIAKGQKLGLREGMTFAFEPKWVIPGKGVAGFENTYVVTAGGAEPLNLTPEDLVILN</sequence>
<evidence type="ECO:0000313" key="3">
    <source>
        <dbReference type="EMBL" id="HFK97828.1"/>
    </source>
</evidence>
<dbReference type="PANTHER" id="PTHR46112:SF2">
    <property type="entry name" value="XAA-PRO AMINOPEPTIDASE P-RELATED"/>
    <property type="match status" value="1"/>
</dbReference>
<comment type="caution">
    <text evidence="3">The sequence shown here is derived from an EMBL/GenBank/DDBJ whole genome shotgun (WGS) entry which is preliminary data.</text>
</comment>
<keyword evidence="3" id="KW-0378">Hydrolase</keyword>
<feature type="domain" description="Peptidase M24" evidence="1">
    <location>
        <begin position="146"/>
        <end position="381"/>
    </location>
</feature>
<feature type="domain" description="Creatinase N-terminal" evidence="2">
    <location>
        <begin position="12"/>
        <end position="139"/>
    </location>
</feature>
<dbReference type="InterPro" id="IPR000994">
    <property type="entry name" value="Pept_M24"/>
</dbReference>
<dbReference type="GO" id="GO:0004177">
    <property type="term" value="F:aminopeptidase activity"/>
    <property type="evidence" value="ECO:0007669"/>
    <property type="project" value="UniProtKB-KW"/>
</dbReference>
<dbReference type="SUPFAM" id="SSF53092">
    <property type="entry name" value="Creatinase/prolidase N-terminal domain"/>
    <property type="match status" value="1"/>
</dbReference>
<evidence type="ECO:0000259" key="2">
    <source>
        <dbReference type="Pfam" id="PF01321"/>
    </source>
</evidence>
<proteinExistence type="predicted"/>
<dbReference type="SUPFAM" id="SSF55920">
    <property type="entry name" value="Creatinase/aminopeptidase"/>
    <property type="match status" value="1"/>
</dbReference>
<dbReference type="Pfam" id="PF00557">
    <property type="entry name" value="Peptidase_M24"/>
    <property type="match status" value="1"/>
</dbReference>
<dbReference type="EMBL" id="DSTK01000034">
    <property type="protein sequence ID" value="HFK97828.1"/>
    <property type="molecule type" value="Genomic_DNA"/>
</dbReference>
<dbReference type="CDD" id="cd01066">
    <property type="entry name" value="APP_MetAP"/>
    <property type="match status" value="1"/>
</dbReference>
<dbReference type="Gene3D" id="3.40.350.10">
    <property type="entry name" value="Creatinase/prolidase N-terminal domain"/>
    <property type="match status" value="1"/>
</dbReference>
<name>A0A832A1H9_9BACT</name>
<dbReference type="InterPro" id="IPR029149">
    <property type="entry name" value="Creatin/AminoP/Spt16_N"/>
</dbReference>
<gene>
    <name evidence="3" type="ORF">ENS06_10990</name>
</gene>
<protein>
    <submittedName>
        <fullName evidence="3">Aminopeptidase P family protein</fullName>
    </submittedName>
</protein>
<dbReference type="AlphaFoldDB" id="A0A832A1H9"/>
<dbReference type="Pfam" id="PF01321">
    <property type="entry name" value="Creatinase_N"/>
    <property type="match status" value="1"/>
</dbReference>
<evidence type="ECO:0000259" key="1">
    <source>
        <dbReference type="Pfam" id="PF00557"/>
    </source>
</evidence>
<accession>A0A832A1H9</accession>
<dbReference type="InterPro" id="IPR050659">
    <property type="entry name" value="Peptidase_M24B"/>
</dbReference>
<keyword evidence="3" id="KW-0645">Protease</keyword>
<dbReference type="PANTHER" id="PTHR46112">
    <property type="entry name" value="AMINOPEPTIDASE"/>
    <property type="match status" value="1"/>
</dbReference>
<dbReference type="Gene3D" id="3.90.230.10">
    <property type="entry name" value="Creatinase/methionine aminopeptidase superfamily"/>
    <property type="match status" value="1"/>
</dbReference>